<name>A0ACC3DJR2_9PEZI</name>
<accession>A0ACC3DJR2</accession>
<proteinExistence type="predicted"/>
<protein>
    <submittedName>
        <fullName evidence="1">Uncharacterized protein</fullName>
    </submittedName>
</protein>
<gene>
    <name evidence="1" type="ORF">LTS18_012205</name>
</gene>
<organism evidence="1 2">
    <name type="scientific">Coniosporium uncinatum</name>
    <dbReference type="NCBI Taxonomy" id="93489"/>
    <lineage>
        <taxon>Eukaryota</taxon>
        <taxon>Fungi</taxon>
        <taxon>Dikarya</taxon>
        <taxon>Ascomycota</taxon>
        <taxon>Pezizomycotina</taxon>
        <taxon>Dothideomycetes</taxon>
        <taxon>Dothideomycetes incertae sedis</taxon>
        <taxon>Coniosporium</taxon>
    </lineage>
</organism>
<comment type="caution">
    <text evidence="1">The sequence shown here is derived from an EMBL/GenBank/DDBJ whole genome shotgun (WGS) entry which is preliminary data.</text>
</comment>
<evidence type="ECO:0000313" key="2">
    <source>
        <dbReference type="Proteomes" id="UP001186974"/>
    </source>
</evidence>
<keyword evidence="2" id="KW-1185">Reference proteome</keyword>
<dbReference type="EMBL" id="JAWDJW010003615">
    <property type="protein sequence ID" value="KAK3076734.1"/>
    <property type="molecule type" value="Genomic_DNA"/>
</dbReference>
<sequence>MDINSCTPVSNAAVEFWHANATGVYGGVVSPINGDVNDQSNLQNKMLRGIQVSDQDGVIEFTSILPGHYGGRAVHVHILAQLNATQLANKTVTGGTTAHIGQLYFDMDLINEVRKVEPYAGNQQALVENDKDILLRMSAANGVDPVVEYTLLGPSISDGIFAWINLGVNGTNVPNAEGLQTYESVSRMLTEALGNLKRCKEVTLVNTGEGSGFATALSLSDDLEGKAKERSAEDWADSKVLFTRIYYAHSGTYALRDTPQDDDSGSGGPRGLRSGSTAHGAA</sequence>
<evidence type="ECO:0000313" key="1">
    <source>
        <dbReference type="EMBL" id="KAK3076734.1"/>
    </source>
</evidence>
<dbReference type="Proteomes" id="UP001186974">
    <property type="component" value="Unassembled WGS sequence"/>
</dbReference>
<reference evidence="1" key="1">
    <citation type="submission" date="2024-09" db="EMBL/GenBank/DDBJ databases">
        <title>Black Yeasts Isolated from many extreme environments.</title>
        <authorList>
            <person name="Coleine C."/>
            <person name="Stajich J.E."/>
            <person name="Selbmann L."/>
        </authorList>
    </citation>
    <scope>NUCLEOTIDE SEQUENCE</scope>
    <source>
        <strain evidence="1">CCFEE 5737</strain>
    </source>
</reference>